<dbReference type="Proteomes" id="UP001165960">
    <property type="component" value="Unassembled WGS sequence"/>
</dbReference>
<keyword evidence="2" id="KW-1185">Reference proteome</keyword>
<proteinExistence type="predicted"/>
<gene>
    <name evidence="1" type="ORF">DSO57_1002409</name>
</gene>
<organism evidence="1 2">
    <name type="scientific">Entomophthora muscae</name>
    <dbReference type="NCBI Taxonomy" id="34485"/>
    <lineage>
        <taxon>Eukaryota</taxon>
        <taxon>Fungi</taxon>
        <taxon>Fungi incertae sedis</taxon>
        <taxon>Zoopagomycota</taxon>
        <taxon>Entomophthoromycotina</taxon>
        <taxon>Entomophthoromycetes</taxon>
        <taxon>Entomophthorales</taxon>
        <taxon>Entomophthoraceae</taxon>
        <taxon>Entomophthora</taxon>
    </lineage>
</organism>
<protein>
    <submittedName>
        <fullName evidence="1">Uncharacterized protein</fullName>
    </submittedName>
</protein>
<evidence type="ECO:0000313" key="2">
    <source>
        <dbReference type="Proteomes" id="UP001165960"/>
    </source>
</evidence>
<reference evidence="1" key="1">
    <citation type="submission" date="2022-04" db="EMBL/GenBank/DDBJ databases">
        <title>Genome of the entomopathogenic fungus Entomophthora muscae.</title>
        <authorList>
            <person name="Elya C."/>
            <person name="Lovett B.R."/>
            <person name="Lee E."/>
            <person name="Macias A.M."/>
            <person name="Hajek A.E."/>
            <person name="De Bivort B.L."/>
            <person name="Kasson M.T."/>
            <person name="De Fine Licht H.H."/>
            <person name="Stajich J.E."/>
        </authorList>
    </citation>
    <scope>NUCLEOTIDE SEQUENCE</scope>
    <source>
        <strain evidence="1">Berkeley</strain>
    </source>
</reference>
<sequence length="89" mass="10009">MSAHNNSQPSLRQVYQDLMAGMTDEDFKAFMQMLRSSWVCFLNQLLPFNSCQLKAQNCNTTVAGSERGTATHVEGKEEIDSNFAETEDL</sequence>
<dbReference type="EMBL" id="QTSX02005685">
    <property type="protein sequence ID" value="KAJ9059411.1"/>
    <property type="molecule type" value="Genomic_DNA"/>
</dbReference>
<accession>A0ACC2SAV8</accession>
<evidence type="ECO:0000313" key="1">
    <source>
        <dbReference type="EMBL" id="KAJ9059411.1"/>
    </source>
</evidence>
<comment type="caution">
    <text evidence="1">The sequence shown here is derived from an EMBL/GenBank/DDBJ whole genome shotgun (WGS) entry which is preliminary data.</text>
</comment>
<name>A0ACC2SAV8_9FUNG</name>